<organism evidence="1 2">
    <name type="scientific">Acinetobacter seifertii</name>
    <dbReference type="NCBI Taxonomy" id="1530123"/>
    <lineage>
        <taxon>Bacteria</taxon>
        <taxon>Pseudomonadati</taxon>
        <taxon>Pseudomonadota</taxon>
        <taxon>Gammaproteobacteria</taxon>
        <taxon>Moraxellales</taxon>
        <taxon>Moraxellaceae</taxon>
        <taxon>Acinetobacter</taxon>
        <taxon>Acinetobacter calcoaceticus/baumannii complex</taxon>
    </lineage>
</organism>
<protein>
    <submittedName>
        <fullName evidence="1">Uncharacterized protein</fullName>
    </submittedName>
</protein>
<name>A0A7H2TEI2_9GAMM</name>
<dbReference type="EMBL" id="CP061565">
    <property type="protein sequence ID" value="QNX07560.1"/>
    <property type="molecule type" value="Genomic_DNA"/>
</dbReference>
<reference evidence="2" key="1">
    <citation type="submission" date="2020-09" db="EMBL/GenBank/DDBJ databases">
        <title>Clinical and molecular characterization of Acinetobacter seifertii in Taiwan.</title>
        <authorList>
            <person name="Li L.-H."/>
            <person name="Yang Y.-S."/>
            <person name="Sun J.-R."/>
            <person name="Huang T.-W."/>
            <person name="Huang W.-C."/>
            <person name="Wang Y.-C."/>
            <person name="Kuo T.-H."/>
            <person name="Kuo S.-C."/>
            <person name="Chen T.-L."/>
        </authorList>
    </citation>
    <scope>NUCLEOTIDE SEQUENCE [LARGE SCALE GENOMIC DNA]</scope>
    <source>
        <strain evidence="2">AS72</strain>
    </source>
</reference>
<sequence>MFKKLYDVLMMILTKFSQTNYLRLITAASIIIPLVISMYTYLDQAIFDTKTALNNIATYSYDGFPFGSYLVAYLGVAKFDTCLTTIFGYVCTAVVWSITTDLQPALAAGKKK</sequence>
<evidence type="ECO:0000313" key="1">
    <source>
        <dbReference type="EMBL" id="QNX07560.1"/>
    </source>
</evidence>
<dbReference type="AlphaFoldDB" id="A0A7H2TEI2"/>
<dbReference type="Proteomes" id="UP000516745">
    <property type="component" value="Chromosome"/>
</dbReference>
<accession>A0A7H2TEI2</accession>
<evidence type="ECO:0000313" key="2">
    <source>
        <dbReference type="Proteomes" id="UP000516745"/>
    </source>
</evidence>
<reference evidence="1 2" key="2">
    <citation type="submission" date="2020-09" db="EMBL/GenBank/DDBJ databases">
        <authorList>
            <person name="Chen F.-J."/>
            <person name="Lee Y.-T."/>
        </authorList>
    </citation>
    <scope>NUCLEOTIDE SEQUENCE [LARGE SCALE GENOMIC DNA]</scope>
    <source>
        <strain evidence="1 2">AS72</strain>
    </source>
</reference>
<gene>
    <name evidence="1" type="ORF">IC795_10010</name>
</gene>
<proteinExistence type="predicted"/>